<evidence type="ECO:0000313" key="1">
    <source>
        <dbReference type="EMBL" id="CAG5111006.1"/>
    </source>
</evidence>
<proteinExistence type="predicted"/>
<gene>
    <name evidence="1" type="ORF">OKIOD_LOCUS14112</name>
</gene>
<evidence type="ECO:0000313" key="2">
    <source>
        <dbReference type="Proteomes" id="UP001158576"/>
    </source>
</evidence>
<keyword evidence="2" id="KW-1185">Reference proteome</keyword>
<organism evidence="1 2">
    <name type="scientific">Oikopleura dioica</name>
    <name type="common">Tunicate</name>
    <dbReference type="NCBI Taxonomy" id="34765"/>
    <lineage>
        <taxon>Eukaryota</taxon>
        <taxon>Metazoa</taxon>
        <taxon>Chordata</taxon>
        <taxon>Tunicata</taxon>
        <taxon>Appendicularia</taxon>
        <taxon>Copelata</taxon>
        <taxon>Oikopleuridae</taxon>
        <taxon>Oikopleura</taxon>
    </lineage>
</organism>
<dbReference type="Proteomes" id="UP001158576">
    <property type="component" value="Chromosome 2"/>
</dbReference>
<reference evidence="1 2" key="1">
    <citation type="submission" date="2021-04" db="EMBL/GenBank/DDBJ databases">
        <authorList>
            <person name="Bliznina A."/>
        </authorList>
    </citation>
    <scope>NUCLEOTIDE SEQUENCE [LARGE SCALE GENOMIC DNA]</scope>
</reference>
<protein>
    <submittedName>
        <fullName evidence="1">Oidioi.mRNA.OKI2018_I69.chr2.g5347.t1.cds</fullName>
    </submittedName>
</protein>
<accession>A0ABN7T3R2</accession>
<name>A0ABN7T3R2_OIKDI</name>
<dbReference type="EMBL" id="OU015567">
    <property type="protein sequence ID" value="CAG5111006.1"/>
    <property type="molecule type" value="Genomic_DNA"/>
</dbReference>
<sequence length="253" mass="28699">MFAKIFDSKEIKRKQRGRFNNLQKRRKSSSAASSFFKWTHVGDQMRGLVALPTLTVTVLGSGGIDHLAGYLGFENCGTTPVNSDDGKVRYEFQDCEGPRCRLTYTCLDEDQFERRKNLQNTSVVCRGVIHKACCGLSRRWVLENSFGLDDERLKHLGAAQMCHKRVDKCEVGHLEGENFSLYCIDGDGKKCDTSGGHVDIGCQCKFLCNDGFSYKKEHYEHSSYMCVNERWSAKMIRIAGRKISSMKDHTPCH</sequence>